<gene>
    <name evidence="2" type="ORF">E5356_07280</name>
</gene>
<evidence type="ECO:0000259" key="1">
    <source>
        <dbReference type="Pfam" id="PF04230"/>
    </source>
</evidence>
<dbReference type="Pfam" id="PF04230">
    <property type="entry name" value="PS_pyruv_trans"/>
    <property type="match status" value="1"/>
</dbReference>
<name>A0A4S2AXY1_9BACE</name>
<reference evidence="2 3" key="1">
    <citation type="submission" date="2019-04" db="EMBL/GenBank/DDBJ databases">
        <title>Microbes associate with the intestines of laboratory mice.</title>
        <authorList>
            <person name="Navarre W."/>
            <person name="Wong E."/>
            <person name="Huang K."/>
            <person name="Tropini C."/>
            <person name="Ng K."/>
            <person name="Yu B."/>
        </authorList>
    </citation>
    <scope>NUCLEOTIDE SEQUENCE [LARGE SCALE GENOMIC DNA]</scope>
    <source>
        <strain evidence="2 3">NM70_E10</strain>
    </source>
</reference>
<accession>A0A4S2AXY1</accession>
<proteinExistence type="predicted"/>
<evidence type="ECO:0000313" key="3">
    <source>
        <dbReference type="Proteomes" id="UP000305751"/>
    </source>
</evidence>
<organism evidence="2 3">
    <name type="scientific">Bacteroides acidifaciens</name>
    <dbReference type="NCBI Taxonomy" id="85831"/>
    <lineage>
        <taxon>Bacteria</taxon>
        <taxon>Pseudomonadati</taxon>
        <taxon>Bacteroidota</taxon>
        <taxon>Bacteroidia</taxon>
        <taxon>Bacteroidales</taxon>
        <taxon>Bacteroidaceae</taxon>
        <taxon>Bacteroides</taxon>
    </lineage>
</organism>
<dbReference type="InterPro" id="IPR007345">
    <property type="entry name" value="Polysacch_pyruvyl_Trfase"/>
</dbReference>
<dbReference type="RefSeq" id="WP_136013988.1">
    <property type="nucleotide sequence ID" value="NZ_CAJTBC010000009.1"/>
</dbReference>
<feature type="domain" description="Polysaccharide pyruvyl transferase" evidence="1">
    <location>
        <begin position="40"/>
        <end position="214"/>
    </location>
</feature>
<comment type="caution">
    <text evidence="2">The sequence shown here is derived from an EMBL/GenBank/DDBJ whole genome shotgun (WGS) entry which is preliminary data.</text>
</comment>
<sequence>MKKKKIKLIYYRGYNFGDVLSKFIVEKISGCEVQNKNTYEPSLFWQMKTLLKCLLHGNGIFFREVTFFWEKPLMAVGSILSKGNARACVWGSGFMNENEKFRGGKVYAVRGPLSDKMLKEQGWKGCGTWGDPAYLLPLLVAPAPSFSYDISIIPHFMEYDYFQQTYGERYHIIDLRQTDVKKVINEITSSRKVLSTSLHGLIVSHAYGIPALWIKKGYIETDGTKFKDYFGSVNIPEYKGFESVEDLLADEGSIETLFCVKKEYSLPRKEVKEVQRGLLKVAPFPVCLESNLIY</sequence>
<dbReference type="EMBL" id="SRZA01000015">
    <property type="protein sequence ID" value="TGY06203.1"/>
    <property type="molecule type" value="Genomic_DNA"/>
</dbReference>
<protein>
    <recommendedName>
        <fullName evidence="1">Polysaccharide pyruvyl transferase domain-containing protein</fullName>
    </recommendedName>
</protein>
<dbReference type="AlphaFoldDB" id="A0A4S2AXY1"/>
<evidence type="ECO:0000313" key="2">
    <source>
        <dbReference type="EMBL" id="TGY06203.1"/>
    </source>
</evidence>
<keyword evidence="3" id="KW-1185">Reference proteome</keyword>
<dbReference type="Proteomes" id="UP000305751">
    <property type="component" value="Unassembled WGS sequence"/>
</dbReference>